<name>A0ABY6HWB6_9ARCH</name>
<dbReference type="SUPFAM" id="SSF52467">
    <property type="entry name" value="DHS-like NAD/FAD-binding domain"/>
    <property type="match status" value="1"/>
</dbReference>
<evidence type="ECO:0000313" key="1">
    <source>
        <dbReference type="EMBL" id="UYP47814.1"/>
    </source>
</evidence>
<evidence type="ECO:0008006" key="3">
    <source>
        <dbReference type="Google" id="ProtNLM"/>
    </source>
</evidence>
<proteinExistence type="predicted"/>
<dbReference type="Proteomes" id="UP001208689">
    <property type="component" value="Chromosome"/>
</dbReference>
<dbReference type="Gene3D" id="3.40.50.1220">
    <property type="entry name" value="TPP-binding domain"/>
    <property type="match status" value="1"/>
</dbReference>
<protein>
    <recommendedName>
        <fullName evidence="3">SIR2-like domain-containing protein</fullName>
    </recommendedName>
</protein>
<keyword evidence="2" id="KW-1185">Reference proteome</keyword>
<accession>A0ABY6HWB6</accession>
<dbReference type="Pfam" id="PF13289">
    <property type="entry name" value="SIR2_2"/>
    <property type="match status" value="1"/>
</dbReference>
<gene>
    <name evidence="1" type="ORF">NEF87_004099</name>
</gene>
<sequence>MISNSFPMIQMDAIDPLILKKGIIAYCGAGISISAPTCAPSWWTLTEEILESFFHSVPPEFKLPDDLIIKEKLFSPEGIFEVFGNIFGQHFFKTFQALDVSEPNGNHRLIAQLAKKGILKACFTTNFDIYIERALKEIGVPFQVIVKNDEFDEIFQIISNSGELPCFYVFKIHGTIEQPETIIALASAYKSSSGFSVNKGRVLESLLKRYSCLFLGYSGWDFEHANYRKFWDNAGKEIKGIFWNRRPQETGGPKFPLIFNSCAQKFIFTEADLPEGWVKALSSANIINQEDIGLSVLEQASDESKWQEVKSKRLEFFKVWAEEIPEFTKIGTVISEGVHFSAKFKEMRDQTIAKAQGKVTQPSQDPTFQTKVQELTQKMSKQEISPQEYQSQYQKLQLDSIMVNLDSSRKDQLKQVISNNQFPGITDNPSRLFGFVQKITQLCNNFSMEEAIKIAEDLSNREWQAMMKGGNNYIAEMTITSWLAANMTQDETKWKPNHEKMENVKAKFLSGEIENQEQFKQQIMLIQQDQSLAKMGYDAPIYDWIQKLVNKMANCTTRDEFQLGAEAFNTAIIGIYARINADLFYSPEYNALRTAANSKPPSQGQFMGDYAEIQKRQTEVIQQYQKGEISAQDYGQKLQAIQKEITEKTVIPVSTAEPPVISEEILKTYDDLIRSKFMPAFLQLKKLFPEPDSYPEMLMEMAILALWIAGTQVIYAEKSQQYYPAANRGEYLIIESHPSIVKFLYRHHKTWIDKALGEMSKRYGQTLCRFVVELAEMGNDFSLCKTATDLSIKYEEGKITEQNYMKIPIALATFYENKGDEENALHYYTLGLESLRTQFITPYADVIVFRTAKLLMKTDKEKALKTILLGYPEFLGNHPPMKFPARDLGINLAKDLCKELGYQDPQEAIQKLFTD</sequence>
<evidence type="ECO:0000313" key="2">
    <source>
        <dbReference type="Proteomes" id="UP001208689"/>
    </source>
</evidence>
<reference evidence="1" key="1">
    <citation type="submission" date="2022-09" db="EMBL/GenBank/DDBJ databases">
        <title>Actin cytoskeleton and complex cell architecture in an #Asgard archaeon.</title>
        <authorList>
            <person name="Ponce Toledo R.I."/>
            <person name="Schleper C."/>
            <person name="Rodrigues Oliveira T."/>
            <person name="Wollweber F."/>
            <person name="Xu J."/>
            <person name="Rittmann S."/>
            <person name="Klingl A."/>
            <person name="Pilhofer M."/>
        </authorList>
    </citation>
    <scope>NUCLEOTIDE SEQUENCE</scope>
    <source>
        <strain evidence="1">B-35</strain>
    </source>
</reference>
<dbReference type="EMBL" id="CP104013">
    <property type="protein sequence ID" value="UYP47814.1"/>
    <property type="molecule type" value="Genomic_DNA"/>
</dbReference>
<organism evidence="1 2">
    <name type="scientific">Candidatus Lokiarchaeum ossiferum</name>
    <dbReference type="NCBI Taxonomy" id="2951803"/>
    <lineage>
        <taxon>Archaea</taxon>
        <taxon>Promethearchaeati</taxon>
        <taxon>Promethearchaeota</taxon>
        <taxon>Promethearchaeia</taxon>
        <taxon>Promethearchaeales</taxon>
        <taxon>Promethearchaeaceae</taxon>
        <taxon>Candidatus Lokiarchaeum</taxon>
    </lineage>
</organism>
<dbReference type="InterPro" id="IPR029035">
    <property type="entry name" value="DHS-like_NAD/FAD-binding_dom"/>
</dbReference>